<reference evidence="4" key="1">
    <citation type="journal article" date="2021" name="Nat. Commun.">
        <title>Genetic determinants of endophytism in the Arabidopsis root mycobiome.</title>
        <authorList>
            <person name="Mesny F."/>
            <person name="Miyauchi S."/>
            <person name="Thiergart T."/>
            <person name="Pickel B."/>
            <person name="Atanasova L."/>
            <person name="Karlsson M."/>
            <person name="Huettel B."/>
            <person name="Barry K.W."/>
            <person name="Haridas S."/>
            <person name="Chen C."/>
            <person name="Bauer D."/>
            <person name="Andreopoulos W."/>
            <person name="Pangilinan J."/>
            <person name="LaButti K."/>
            <person name="Riley R."/>
            <person name="Lipzen A."/>
            <person name="Clum A."/>
            <person name="Drula E."/>
            <person name="Henrissat B."/>
            <person name="Kohler A."/>
            <person name="Grigoriev I.V."/>
            <person name="Martin F.M."/>
            <person name="Hacquard S."/>
        </authorList>
    </citation>
    <scope>NUCLEOTIDE SEQUENCE</scope>
    <source>
        <strain evidence="4">FSSC 5 MPI-SDFR-AT-0091</strain>
    </source>
</reference>
<dbReference type="InterPro" id="IPR051609">
    <property type="entry name" value="NmrA/Isoflavone_reductase-like"/>
</dbReference>
<accession>A0A9P9K3R1</accession>
<evidence type="ECO:0000256" key="1">
    <source>
        <dbReference type="ARBA" id="ARBA00022857"/>
    </source>
</evidence>
<protein>
    <recommendedName>
        <fullName evidence="3">NmrA-like domain-containing protein</fullName>
    </recommendedName>
</protein>
<name>A0A9P9K3R1_FUSSL</name>
<dbReference type="SUPFAM" id="SSF51735">
    <property type="entry name" value="NAD(P)-binding Rossmann-fold domains"/>
    <property type="match status" value="1"/>
</dbReference>
<dbReference type="InterPro" id="IPR036291">
    <property type="entry name" value="NAD(P)-bd_dom_sf"/>
</dbReference>
<sequence>MGNIRVAVAGATGETGSSIVRGLLESTTSRFQVTALIRPSSLTKPEVLELKEMGVRVVGADLTGPEEDLKAILTDMDVVISAVNATAILNEIPLINAAKSAGVGRYVPCFFATVVPPNGVLRLRDVKEVVFNHIKKVYLPYTVIDVGWWYQIALPRVPSGRLDKALAMPAEYIPGDGNTPSAMTDVKDIGRYVARIIADPQTLNRMVFAYTELHTTNQVYDIVEKQSGETIERKYMHEDKIKAGAAAAQRSNTIPGSLENVSESQFQYWNSWGIRGDNTPEFAKYLGYFLAKELYPDLEGRTLEAYVKDALDGKEQAAWQQAGAIYTRNTTAVDEK</sequence>
<dbReference type="InterPro" id="IPR008030">
    <property type="entry name" value="NmrA-like"/>
</dbReference>
<comment type="caution">
    <text evidence="4">The sequence shown here is derived from an EMBL/GenBank/DDBJ whole genome shotgun (WGS) entry which is preliminary data.</text>
</comment>
<dbReference type="Pfam" id="PF05368">
    <property type="entry name" value="NmrA"/>
    <property type="match status" value="1"/>
</dbReference>
<gene>
    <name evidence="4" type="ORF">B0J15DRAFT_515656</name>
</gene>
<evidence type="ECO:0000256" key="2">
    <source>
        <dbReference type="ARBA" id="ARBA00023002"/>
    </source>
</evidence>
<dbReference type="PANTHER" id="PTHR47706:SF9">
    <property type="entry name" value="NMRA-LIKE DOMAIN-CONTAINING PROTEIN-RELATED"/>
    <property type="match status" value="1"/>
</dbReference>
<dbReference type="Proteomes" id="UP000736672">
    <property type="component" value="Unassembled WGS sequence"/>
</dbReference>
<proteinExistence type="predicted"/>
<dbReference type="OrthoDB" id="419598at2759"/>
<organism evidence="4 5">
    <name type="scientific">Fusarium solani</name>
    <name type="common">Filamentous fungus</name>
    <dbReference type="NCBI Taxonomy" id="169388"/>
    <lineage>
        <taxon>Eukaryota</taxon>
        <taxon>Fungi</taxon>
        <taxon>Dikarya</taxon>
        <taxon>Ascomycota</taxon>
        <taxon>Pezizomycotina</taxon>
        <taxon>Sordariomycetes</taxon>
        <taxon>Hypocreomycetidae</taxon>
        <taxon>Hypocreales</taxon>
        <taxon>Nectriaceae</taxon>
        <taxon>Fusarium</taxon>
        <taxon>Fusarium solani species complex</taxon>
    </lineage>
</organism>
<keyword evidence="2" id="KW-0560">Oxidoreductase</keyword>
<feature type="domain" description="NmrA-like" evidence="3">
    <location>
        <begin position="5"/>
        <end position="242"/>
    </location>
</feature>
<keyword evidence="1" id="KW-0521">NADP</keyword>
<dbReference type="Gene3D" id="3.90.25.10">
    <property type="entry name" value="UDP-galactose 4-epimerase, domain 1"/>
    <property type="match status" value="1"/>
</dbReference>
<evidence type="ECO:0000313" key="5">
    <source>
        <dbReference type="Proteomes" id="UP000736672"/>
    </source>
</evidence>
<dbReference type="PANTHER" id="PTHR47706">
    <property type="entry name" value="NMRA-LIKE FAMILY PROTEIN"/>
    <property type="match status" value="1"/>
</dbReference>
<dbReference type="AlphaFoldDB" id="A0A9P9K3R1"/>
<evidence type="ECO:0000259" key="3">
    <source>
        <dbReference type="Pfam" id="PF05368"/>
    </source>
</evidence>
<dbReference type="Gene3D" id="3.40.50.720">
    <property type="entry name" value="NAD(P)-binding Rossmann-like Domain"/>
    <property type="match status" value="1"/>
</dbReference>
<keyword evidence="5" id="KW-1185">Reference proteome</keyword>
<dbReference type="EMBL" id="JAGTJS010000019">
    <property type="protein sequence ID" value="KAH7242895.1"/>
    <property type="molecule type" value="Genomic_DNA"/>
</dbReference>
<dbReference type="GO" id="GO:0016491">
    <property type="term" value="F:oxidoreductase activity"/>
    <property type="evidence" value="ECO:0007669"/>
    <property type="project" value="UniProtKB-KW"/>
</dbReference>
<evidence type="ECO:0000313" key="4">
    <source>
        <dbReference type="EMBL" id="KAH7242895.1"/>
    </source>
</evidence>